<keyword evidence="3" id="KW-0862">Zinc</keyword>
<evidence type="ECO:0000313" key="7">
    <source>
        <dbReference type="Proteomes" id="UP000634455"/>
    </source>
</evidence>
<keyword evidence="4" id="KW-0456">Lyase</keyword>
<gene>
    <name evidence="6" type="ORF">GCM10008927_10420</name>
</gene>
<name>A0ABQ3CWM4_9RHOB</name>
<evidence type="ECO:0000259" key="5">
    <source>
        <dbReference type="PROSITE" id="PS51891"/>
    </source>
</evidence>
<evidence type="ECO:0000256" key="1">
    <source>
        <dbReference type="ARBA" id="ARBA00005495"/>
    </source>
</evidence>
<dbReference type="InterPro" id="IPR006913">
    <property type="entry name" value="CENP-V/GFA"/>
</dbReference>
<sequence length="134" mass="14505">MSQMGQCMCGGIEFTADVENAFGACHCKMCQRWAGGMFMGTHGANLRFTKGADMLAVYESSDWAKRAFCKTCGSSIYYELNGVDGVSISIGTLNNTSALEMKRQFFTDLCIGDVSIANQTDTMISAEIQAKFGV</sequence>
<dbReference type="Pfam" id="PF04828">
    <property type="entry name" value="GFA"/>
    <property type="match status" value="1"/>
</dbReference>
<dbReference type="EMBL" id="BMZF01000002">
    <property type="protein sequence ID" value="GHA47529.1"/>
    <property type="molecule type" value="Genomic_DNA"/>
</dbReference>
<dbReference type="InterPro" id="IPR011057">
    <property type="entry name" value="Mss4-like_sf"/>
</dbReference>
<reference evidence="7" key="1">
    <citation type="journal article" date="2019" name="Int. J. Syst. Evol. Microbiol.">
        <title>The Global Catalogue of Microorganisms (GCM) 10K type strain sequencing project: providing services to taxonomists for standard genome sequencing and annotation.</title>
        <authorList>
            <consortium name="The Broad Institute Genomics Platform"/>
            <consortium name="The Broad Institute Genome Sequencing Center for Infectious Disease"/>
            <person name="Wu L."/>
            <person name="Ma J."/>
        </authorList>
    </citation>
    <scope>NUCLEOTIDE SEQUENCE [LARGE SCALE GENOMIC DNA]</scope>
    <source>
        <strain evidence="7">KCTC 32465</strain>
    </source>
</reference>
<dbReference type="PANTHER" id="PTHR33337:SF40">
    <property type="entry name" value="CENP-V_GFA DOMAIN-CONTAINING PROTEIN-RELATED"/>
    <property type="match status" value="1"/>
</dbReference>
<comment type="caution">
    <text evidence="6">The sequence shown here is derived from an EMBL/GenBank/DDBJ whole genome shotgun (WGS) entry which is preliminary data.</text>
</comment>
<dbReference type="PANTHER" id="PTHR33337">
    <property type="entry name" value="GFA DOMAIN-CONTAINING PROTEIN"/>
    <property type="match status" value="1"/>
</dbReference>
<organism evidence="6 7">
    <name type="scientific">Paramylibacter ulvae</name>
    <dbReference type="NCBI Taxonomy" id="1651968"/>
    <lineage>
        <taxon>Bacteria</taxon>
        <taxon>Pseudomonadati</taxon>
        <taxon>Pseudomonadota</taxon>
        <taxon>Alphaproteobacteria</taxon>
        <taxon>Rhodobacterales</taxon>
        <taxon>Paracoccaceae</taxon>
        <taxon>Paramylibacter</taxon>
    </lineage>
</organism>
<keyword evidence="7" id="KW-1185">Reference proteome</keyword>
<protein>
    <submittedName>
        <fullName evidence="6">Aldehyde-activating protein</fullName>
    </submittedName>
</protein>
<keyword evidence="2" id="KW-0479">Metal-binding</keyword>
<evidence type="ECO:0000256" key="4">
    <source>
        <dbReference type="ARBA" id="ARBA00023239"/>
    </source>
</evidence>
<feature type="domain" description="CENP-V/GFA" evidence="5">
    <location>
        <begin position="3"/>
        <end position="107"/>
    </location>
</feature>
<comment type="similarity">
    <text evidence="1">Belongs to the Gfa family.</text>
</comment>
<dbReference type="Gene3D" id="3.90.1590.10">
    <property type="entry name" value="glutathione-dependent formaldehyde- activating enzyme (gfa)"/>
    <property type="match status" value="1"/>
</dbReference>
<dbReference type="SUPFAM" id="SSF51316">
    <property type="entry name" value="Mss4-like"/>
    <property type="match status" value="1"/>
</dbReference>
<dbReference type="Proteomes" id="UP000634455">
    <property type="component" value="Unassembled WGS sequence"/>
</dbReference>
<evidence type="ECO:0000256" key="2">
    <source>
        <dbReference type="ARBA" id="ARBA00022723"/>
    </source>
</evidence>
<proteinExistence type="inferred from homology"/>
<evidence type="ECO:0000313" key="6">
    <source>
        <dbReference type="EMBL" id="GHA47529.1"/>
    </source>
</evidence>
<dbReference type="PROSITE" id="PS51891">
    <property type="entry name" value="CENP_V_GFA"/>
    <property type="match status" value="1"/>
</dbReference>
<dbReference type="RefSeq" id="WP_189639540.1">
    <property type="nucleotide sequence ID" value="NZ_BMZF01000002.1"/>
</dbReference>
<accession>A0ABQ3CWM4</accession>
<evidence type="ECO:0000256" key="3">
    <source>
        <dbReference type="ARBA" id="ARBA00022833"/>
    </source>
</evidence>